<evidence type="ECO:0000256" key="1">
    <source>
        <dbReference type="ARBA" id="ARBA00004651"/>
    </source>
</evidence>
<dbReference type="OrthoDB" id="24153at2"/>
<comment type="subcellular location">
    <subcellularLocation>
        <location evidence="1 13">Cell membrane</location>
        <topology evidence="1 13">Multi-pass membrane protein</topology>
    </subcellularLocation>
</comment>
<organism evidence="15 16">
    <name type="scientific">Aneurinibacillus danicus</name>
    <dbReference type="NCBI Taxonomy" id="267746"/>
    <lineage>
        <taxon>Bacteria</taxon>
        <taxon>Bacillati</taxon>
        <taxon>Bacillota</taxon>
        <taxon>Bacilli</taxon>
        <taxon>Bacillales</taxon>
        <taxon>Paenibacillaceae</taxon>
        <taxon>Aneurinibacillus group</taxon>
        <taxon>Aneurinibacillus</taxon>
    </lineage>
</organism>
<evidence type="ECO:0000256" key="13">
    <source>
        <dbReference type="RuleBase" id="RU363032"/>
    </source>
</evidence>
<reference evidence="15 16" key="1">
    <citation type="submission" date="2019-07" db="EMBL/GenBank/DDBJ databases">
        <title>Whole genome shotgun sequence of Aneurinibacillus danicus NBRC 102444.</title>
        <authorList>
            <person name="Hosoyama A."/>
            <person name="Uohara A."/>
            <person name="Ohji S."/>
            <person name="Ichikawa N."/>
        </authorList>
    </citation>
    <scope>NUCLEOTIDE SEQUENCE [LARGE SCALE GENOMIC DNA]</scope>
    <source>
        <strain evidence="15 16">NBRC 102444</strain>
    </source>
</reference>
<keyword evidence="16" id="KW-1185">Reference proteome</keyword>
<gene>
    <name evidence="15" type="primary">nikB</name>
    <name evidence="15" type="ORF">ADA01nite_38990</name>
</gene>
<evidence type="ECO:0000256" key="7">
    <source>
        <dbReference type="ARBA" id="ARBA00023065"/>
    </source>
</evidence>
<dbReference type="Pfam" id="PF00528">
    <property type="entry name" value="BPD_transp_1"/>
    <property type="match status" value="1"/>
</dbReference>
<dbReference type="InterPro" id="IPR035906">
    <property type="entry name" value="MetI-like_sf"/>
</dbReference>
<dbReference type="InterPro" id="IPR045621">
    <property type="entry name" value="BPD_transp_1_N"/>
</dbReference>
<dbReference type="Proteomes" id="UP000321157">
    <property type="component" value="Unassembled WGS sequence"/>
</dbReference>
<comment type="similarity">
    <text evidence="10">Belongs to the binding-protein-dependent transport system permease family. OppBC subfamily.</text>
</comment>
<keyword evidence="3" id="KW-1003">Cell membrane</keyword>
<name>A0A511VC77_9BACL</name>
<keyword evidence="7" id="KW-0406">Ion transport</keyword>
<dbReference type="GO" id="GO:0015099">
    <property type="term" value="F:nickel cation transmembrane transporter activity"/>
    <property type="evidence" value="ECO:0007669"/>
    <property type="project" value="InterPro"/>
</dbReference>
<dbReference type="InterPro" id="IPR050045">
    <property type="entry name" value="Opp2B"/>
</dbReference>
<dbReference type="Pfam" id="PF19300">
    <property type="entry name" value="BPD_transp_1_N"/>
    <property type="match status" value="1"/>
</dbReference>
<protein>
    <recommendedName>
        <fullName evidence="12">Nickel import system permease protein NikB</fullName>
    </recommendedName>
</protein>
<evidence type="ECO:0000259" key="14">
    <source>
        <dbReference type="PROSITE" id="PS50928"/>
    </source>
</evidence>
<dbReference type="InterPro" id="IPR000515">
    <property type="entry name" value="MetI-like"/>
</dbReference>
<keyword evidence="2 13" id="KW-0813">Transport</keyword>
<evidence type="ECO:0000313" key="15">
    <source>
        <dbReference type="EMBL" id="GEN36439.1"/>
    </source>
</evidence>
<evidence type="ECO:0000256" key="4">
    <source>
        <dbReference type="ARBA" id="ARBA00022596"/>
    </source>
</evidence>
<evidence type="ECO:0000256" key="5">
    <source>
        <dbReference type="ARBA" id="ARBA00022692"/>
    </source>
</evidence>
<sequence>MLKLVKARLLQLVFVLFLLSLLTFTLMKLAPGDPVLRILEVDELAVTQADEAALRKELGFDRPLLVQYGEWMLNVLQLDFGNSYIKEKPVLDEMIARLPTTIQLTVGGLAVMVLIAVPLGLLAAKYPGRWPDHLSRFLALLGASIPSFWMGLLLIYVFAFKLQWLPTMGKGSAQHMILPSVTLGFAMAAVYARLLRAGLLESLSQEYIRAARARGIAEWRILWRHALRAALLPVVTVFGMSIGSLLAGTVVIETLFSWPGLGSMAVEAIFQRDYPVIQGYVLLTGVFVVVVNLLVDLSYGLLDPRIRYGKGELS</sequence>
<comment type="caution">
    <text evidence="15">The sequence shown here is derived from an EMBL/GenBank/DDBJ whole genome shotgun (WGS) entry which is preliminary data.</text>
</comment>
<evidence type="ECO:0000256" key="12">
    <source>
        <dbReference type="ARBA" id="ARBA00044774"/>
    </source>
</evidence>
<dbReference type="EMBL" id="BJXX01000187">
    <property type="protein sequence ID" value="GEN36439.1"/>
    <property type="molecule type" value="Genomic_DNA"/>
</dbReference>
<dbReference type="CDD" id="cd06261">
    <property type="entry name" value="TM_PBP2"/>
    <property type="match status" value="1"/>
</dbReference>
<dbReference type="PANTHER" id="PTHR43163">
    <property type="entry name" value="DIPEPTIDE TRANSPORT SYSTEM PERMEASE PROTEIN DPPB-RELATED"/>
    <property type="match status" value="1"/>
</dbReference>
<evidence type="ECO:0000256" key="6">
    <source>
        <dbReference type="ARBA" id="ARBA00022989"/>
    </source>
</evidence>
<evidence type="ECO:0000313" key="16">
    <source>
        <dbReference type="Proteomes" id="UP000321157"/>
    </source>
</evidence>
<proteinExistence type="inferred from homology"/>
<evidence type="ECO:0000256" key="10">
    <source>
        <dbReference type="ARBA" id="ARBA00024202"/>
    </source>
</evidence>
<dbReference type="PANTHER" id="PTHR43163:SF6">
    <property type="entry name" value="DIPEPTIDE TRANSPORT SYSTEM PERMEASE PROTEIN DPPB-RELATED"/>
    <property type="match status" value="1"/>
</dbReference>
<feature type="domain" description="ABC transmembrane type-1" evidence="14">
    <location>
        <begin position="98"/>
        <end position="299"/>
    </location>
</feature>
<dbReference type="AlphaFoldDB" id="A0A511VC77"/>
<dbReference type="SUPFAM" id="SSF161098">
    <property type="entry name" value="MetI-like"/>
    <property type="match status" value="1"/>
</dbReference>
<evidence type="ECO:0000256" key="2">
    <source>
        <dbReference type="ARBA" id="ARBA00022448"/>
    </source>
</evidence>
<feature type="transmembrane region" description="Helical" evidence="13">
    <location>
        <begin position="276"/>
        <end position="302"/>
    </location>
</feature>
<feature type="transmembrane region" description="Helical" evidence="13">
    <location>
        <begin position="102"/>
        <end position="124"/>
    </location>
</feature>
<evidence type="ECO:0000256" key="3">
    <source>
        <dbReference type="ARBA" id="ARBA00022475"/>
    </source>
</evidence>
<keyword evidence="4" id="KW-0533">Nickel</keyword>
<dbReference type="Gene3D" id="1.10.3720.10">
    <property type="entry name" value="MetI-like"/>
    <property type="match status" value="1"/>
</dbReference>
<feature type="transmembrane region" description="Helical" evidence="13">
    <location>
        <begin position="177"/>
        <end position="195"/>
    </location>
</feature>
<evidence type="ECO:0000256" key="11">
    <source>
        <dbReference type="ARBA" id="ARBA00038669"/>
    </source>
</evidence>
<dbReference type="GO" id="GO:0005886">
    <property type="term" value="C:plasma membrane"/>
    <property type="evidence" value="ECO:0007669"/>
    <property type="project" value="UniProtKB-SubCell"/>
</dbReference>
<keyword evidence="8" id="KW-0921">Nickel transport</keyword>
<keyword evidence="5 13" id="KW-0812">Transmembrane</keyword>
<feature type="transmembrane region" description="Helical" evidence="13">
    <location>
        <begin position="136"/>
        <end position="157"/>
    </location>
</feature>
<keyword evidence="9 13" id="KW-0472">Membrane</keyword>
<evidence type="ECO:0000256" key="8">
    <source>
        <dbReference type="ARBA" id="ARBA00023112"/>
    </source>
</evidence>
<evidence type="ECO:0000256" key="9">
    <source>
        <dbReference type="ARBA" id="ARBA00023136"/>
    </source>
</evidence>
<dbReference type="PROSITE" id="PS50928">
    <property type="entry name" value="ABC_TM1"/>
    <property type="match status" value="1"/>
</dbReference>
<keyword evidence="6 13" id="KW-1133">Transmembrane helix</keyword>
<dbReference type="NCBIfam" id="NF045470">
    <property type="entry name" value="Opp2B"/>
    <property type="match status" value="1"/>
</dbReference>
<accession>A0A511VC77</accession>
<feature type="transmembrane region" description="Helical" evidence="13">
    <location>
        <begin position="230"/>
        <end position="256"/>
    </location>
</feature>
<comment type="subunit">
    <text evidence="11">The complex is composed of two ATP-binding proteins (NikD and NikE), two transmembrane proteins (NikB and NikC) and a solute-binding protein (NikA).</text>
</comment>